<protein>
    <submittedName>
        <fullName evidence="2">Uncharacterized protein</fullName>
    </submittedName>
</protein>
<organism evidence="2 3">
    <name type="scientific">Empedobacter brevis</name>
    <dbReference type="NCBI Taxonomy" id="247"/>
    <lineage>
        <taxon>Bacteria</taxon>
        <taxon>Pseudomonadati</taxon>
        <taxon>Bacteroidota</taxon>
        <taxon>Flavobacteriia</taxon>
        <taxon>Flavobacteriales</taxon>
        <taxon>Weeksellaceae</taxon>
        <taxon>Empedobacter</taxon>
    </lineage>
</organism>
<proteinExistence type="predicted"/>
<evidence type="ECO:0000256" key="1">
    <source>
        <dbReference type="SAM" id="SignalP"/>
    </source>
</evidence>
<keyword evidence="1" id="KW-0732">Signal</keyword>
<feature type="chain" id="PRO_5042490323" evidence="1">
    <location>
        <begin position="16"/>
        <end position="109"/>
    </location>
</feature>
<gene>
    <name evidence="2" type="ORF">HX001_17245</name>
</gene>
<feature type="signal peptide" evidence="1">
    <location>
        <begin position="1"/>
        <end position="15"/>
    </location>
</feature>
<evidence type="ECO:0000313" key="3">
    <source>
        <dbReference type="Proteomes" id="UP001170959"/>
    </source>
</evidence>
<dbReference type="Proteomes" id="UP001170959">
    <property type="component" value="Unassembled WGS sequence"/>
</dbReference>
<comment type="caution">
    <text evidence="2">The sequence shown here is derived from an EMBL/GenBank/DDBJ whole genome shotgun (WGS) entry which is preliminary data.</text>
</comment>
<reference evidence="2" key="2">
    <citation type="journal article" date="2022" name="Sci. Total Environ.">
        <title>Prevalence, transmission, and molecular epidemiology of tet(X)-positive bacteria among humans, animals, and environmental niches in China: An epidemiological, and genomic-based study.</title>
        <authorList>
            <person name="Dong N."/>
            <person name="Zeng Y."/>
            <person name="Cai C."/>
            <person name="Sun C."/>
            <person name="Lu J."/>
            <person name="Liu C."/>
            <person name="Zhou H."/>
            <person name="Sun Q."/>
            <person name="Shu L."/>
            <person name="Wang H."/>
            <person name="Wang Y."/>
            <person name="Wang S."/>
            <person name="Wu C."/>
            <person name="Chan E.W."/>
            <person name="Chen G."/>
            <person name="Shen Z."/>
            <person name="Chen S."/>
            <person name="Zhang R."/>
        </authorList>
    </citation>
    <scope>NUCLEOTIDE SEQUENCE</scope>
    <source>
        <strain evidence="2">R655-4</strain>
    </source>
</reference>
<reference evidence="2" key="1">
    <citation type="submission" date="2020-06" db="EMBL/GenBank/DDBJ databases">
        <authorList>
            <person name="Dong N."/>
        </authorList>
    </citation>
    <scope>NUCLEOTIDE SEQUENCE</scope>
    <source>
        <strain evidence="2">R655-4</strain>
    </source>
</reference>
<dbReference type="EMBL" id="JACAGJ010000013">
    <property type="protein sequence ID" value="MDM1074234.1"/>
    <property type="molecule type" value="Genomic_DNA"/>
</dbReference>
<sequence>MKIILLFLCSTFLLAQVEVQNDELKNKLRMNFNQQSGYFDFKYKQDLSLAKNNELMKVDLTNYTAQAEIPSLNKQEERIPYEYDPSKSNGQNFVQSVIHELFLSKPIRL</sequence>
<dbReference type="RefSeq" id="WP_159156613.1">
    <property type="nucleotide sequence ID" value="NZ_CP013210.1"/>
</dbReference>
<name>A0AAJ1QHM9_9FLAO</name>
<accession>A0AAJ1QHM9</accession>
<dbReference type="AlphaFoldDB" id="A0AAJ1QHM9"/>
<evidence type="ECO:0000313" key="2">
    <source>
        <dbReference type="EMBL" id="MDM1074234.1"/>
    </source>
</evidence>